<feature type="non-terminal residue" evidence="1">
    <location>
        <position position="633"/>
    </location>
</feature>
<dbReference type="PANTHER" id="PTHR46880:SF5">
    <property type="entry name" value="DUF4371 DOMAIN-CONTAINING PROTEIN"/>
    <property type="match status" value="1"/>
</dbReference>
<dbReference type="EMBL" id="CACRXK020023420">
    <property type="protein sequence ID" value="CAB4037742.1"/>
    <property type="molecule type" value="Genomic_DNA"/>
</dbReference>
<dbReference type="OrthoDB" id="6611647at2759"/>
<dbReference type="PANTHER" id="PTHR46880">
    <property type="entry name" value="RAS-ASSOCIATING DOMAIN-CONTAINING PROTEIN"/>
    <property type="match status" value="1"/>
</dbReference>
<evidence type="ECO:0000313" key="2">
    <source>
        <dbReference type="Proteomes" id="UP001152795"/>
    </source>
</evidence>
<proteinExistence type="predicted"/>
<gene>
    <name evidence="1" type="ORF">PACLA_8A075968</name>
</gene>
<evidence type="ECO:0000313" key="1">
    <source>
        <dbReference type="EMBL" id="CAB4037742.1"/>
    </source>
</evidence>
<accession>A0A6S7LKC8</accession>
<dbReference type="InterPro" id="IPR012337">
    <property type="entry name" value="RNaseH-like_sf"/>
</dbReference>
<feature type="non-terminal residue" evidence="1">
    <location>
        <position position="1"/>
    </location>
</feature>
<protein>
    <submittedName>
        <fullName evidence="1">Zinc finger 862-like</fullName>
    </submittedName>
</protein>
<dbReference type="SUPFAM" id="SSF53098">
    <property type="entry name" value="Ribonuclease H-like"/>
    <property type="match status" value="1"/>
</dbReference>
<keyword evidence="2" id="KW-1185">Reference proteome</keyword>
<reference evidence="1" key="1">
    <citation type="submission" date="2020-04" db="EMBL/GenBank/DDBJ databases">
        <authorList>
            <person name="Alioto T."/>
            <person name="Alioto T."/>
            <person name="Gomez Garrido J."/>
        </authorList>
    </citation>
    <scope>NUCLEOTIDE SEQUENCE</scope>
    <source>
        <strain evidence="1">A484AB</strain>
    </source>
</reference>
<dbReference type="AlphaFoldDB" id="A0A6S7LKC8"/>
<dbReference type="Proteomes" id="UP001152795">
    <property type="component" value="Unassembled WGS sequence"/>
</dbReference>
<name>A0A6S7LKC8_PARCT</name>
<comment type="caution">
    <text evidence="1">The sequence shown here is derived from an EMBL/GenBank/DDBJ whole genome shotgun (WGS) entry which is preliminary data.</text>
</comment>
<organism evidence="1 2">
    <name type="scientific">Paramuricea clavata</name>
    <name type="common">Red gorgonian</name>
    <name type="synonym">Violescent sea-whip</name>
    <dbReference type="NCBI Taxonomy" id="317549"/>
    <lineage>
        <taxon>Eukaryota</taxon>
        <taxon>Metazoa</taxon>
        <taxon>Cnidaria</taxon>
        <taxon>Anthozoa</taxon>
        <taxon>Octocorallia</taxon>
        <taxon>Malacalcyonacea</taxon>
        <taxon>Plexauridae</taxon>
        <taxon>Paramuricea</taxon>
    </lineage>
</organism>
<sequence>FSGSFREIFLALGYQIKSQVAEKCRKANWFGLLCDEVCDISNQEQLLTFIKYVDPQTNKATTDFLSANDLFQNSQSADANTIWTVLNKQLEDSKLEKSKLASFASDGASVMTGKKNGVAAKLRSDNKPLINVHCIAHRLALACGDASNSVSYILTMEKILIQLWSLFKNSPKKAAKYAKAVMHASELGVTNAMTRRGKKKLKVKDSTALIDSTLKQWLAKPRRKMSIANKRPSNAEGRAHCVDVSIQDGSSDTVNVHDQEMEDESLCEQEENLLISKQETMFVELRGALHTLHVDLPHFRILNILCIMEDIRPFVEFIEPITSSWISGILDARARIDFKLLQHLSSSSCATTSRMMPTPCKIAELKDDKNRRNWTQTFQETLFDGFWYINRQRYARSQIPFHNGIKRRHNGHLHELYSQPLDAWDWCTFTTLFHHFFYQKLNSVHADHHFDCVNPTSGAEASPVSLAIGELFSKCPAMFPLFDKLRHSPQEMKVCWTTIRSIIHRLINGVGLKFSLSIKLNTQVVSKDKVWNASRIELQENKTFFISILSLAKSFSNESFFNNTENSFDNTEPASLSLLITGSTCLKLSARPTTAATTAFQRSFFRKSIVAELLENNSASNIILELVFALVLF</sequence>